<evidence type="ECO:0000313" key="3">
    <source>
        <dbReference type="EMBL" id="MDN3689290.1"/>
    </source>
</evidence>
<keyword evidence="4" id="KW-1185">Reference proteome</keyword>
<evidence type="ECO:0000256" key="1">
    <source>
        <dbReference type="ARBA" id="ARBA00007613"/>
    </source>
</evidence>
<dbReference type="PROSITE" id="PS51257">
    <property type="entry name" value="PROKAR_LIPOPROTEIN"/>
    <property type="match status" value="1"/>
</dbReference>
<dbReference type="NCBIfam" id="TIGR01845">
    <property type="entry name" value="outer_NodT"/>
    <property type="match status" value="1"/>
</dbReference>
<dbReference type="SUPFAM" id="SSF56954">
    <property type="entry name" value="Outer membrane efflux proteins (OEP)"/>
    <property type="match status" value="1"/>
</dbReference>
<reference evidence="4" key="1">
    <citation type="journal article" date="2019" name="Int. J. Syst. Evol. Microbiol.">
        <title>The Global Catalogue of Microorganisms (GCM) 10K type strain sequencing project: providing services to taxonomists for standard genome sequencing and annotation.</title>
        <authorList>
            <consortium name="The Broad Institute Genomics Platform"/>
            <consortium name="The Broad Institute Genome Sequencing Center for Infectious Disease"/>
            <person name="Wu L."/>
            <person name="Ma J."/>
        </authorList>
    </citation>
    <scope>NUCLEOTIDE SEQUENCE [LARGE SCALE GENOMIC DNA]</scope>
    <source>
        <strain evidence="4">CECT 7706</strain>
    </source>
</reference>
<keyword evidence="2" id="KW-0449">Lipoprotein</keyword>
<dbReference type="Gene3D" id="1.20.1600.10">
    <property type="entry name" value="Outer membrane efflux proteins (OEP)"/>
    <property type="match status" value="1"/>
</dbReference>
<dbReference type="InterPro" id="IPR010131">
    <property type="entry name" value="MdtP/NodT-like"/>
</dbReference>
<dbReference type="InterPro" id="IPR003423">
    <property type="entry name" value="OMP_efflux"/>
</dbReference>
<keyword evidence="2" id="KW-0812">Transmembrane</keyword>
<evidence type="ECO:0000256" key="2">
    <source>
        <dbReference type="RuleBase" id="RU362097"/>
    </source>
</evidence>
<dbReference type="RefSeq" id="WP_163386195.1">
    <property type="nucleotide sequence ID" value="NZ_JAUFQS010000026.1"/>
</dbReference>
<dbReference type="Gene3D" id="2.20.200.10">
    <property type="entry name" value="Outer membrane efflux proteins (OEP)"/>
    <property type="match status" value="1"/>
</dbReference>
<dbReference type="PANTHER" id="PTHR30203">
    <property type="entry name" value="OUTER MEMBRANE CATION EFFLUX PROTEIN"/>
    <property type="match status" value="1"/>
</dbReference>
<keyword evidence="2" id="KW-0564">Palmitate</keyword>
<evidence type="ECO:0000313" key="4">
    <source>
        <dbReference type="Proteomes" id="UP001236663"/>
    </source>
</evidence>
<keyword evidence="2" id="KW-1134">Transmembrane beta strand</keyword>
<feature type="signal peptide" evidence="2">
    <location>
        <begin position="1"/>
        <end position="27"/>
    </location>
</feature>
<name>A0ABT8C927_9BACT</name>
<feature type="chain" id="PRO_5044971093" evidence="2">
    <location>
        <begin position="28"/>
        <end position="489"/>
    </location>
</feature>
<comment type="subcellular location">
    <subcellularLocation>
        <location evidence="2">Cell membrane</location>
        <topology evidence="2">Lipid-anchor</topology>
    </subcellularLocation>
</comment>
<keyword evidence="2" id="KW-0732">Signal</keyword>
<keyword evidence="2" id="KW-0472">Membrane</keyword>
<comment type="similarity">
    <text evidence="1 2">Belongs to the outer membrane factor (OMF) (TC 1.B.17) family.</text>
</comment>
<dbReference type="PANTHER" id="PTHR30203:SF30">
    <property type="entry name" value="OUTER MEMBRANE PROTEIN-RELATED"/>
    <property type="match status" value="1"/>
</dbReference>
<organism evidence="3 4">
    <name type="scientific">Cyclobacterium jeungdonense</name>
    <dbReference type="NCBI Taxonomy" id="708087"/>
    <lineage>
        <taxon>Bacteria</taxon>
        <taxon>Pseudomonadati</taxon>
        <taxon>Bacteroidota</taxon>
        <taxon>Cytophagia</taxon>
        <taxon>Cytophagales</taxon>
        <taxon>Cyclobacteriaceae</taxon>
        <taxon>Cyclobacterium</taxon>
    </lineage>
</organism>
<dbReference type="EMBL" id="JAUFQS010000026">
    <property type="protein sequence ID" value="MDN3689290.1"/>
    <property type="molecule type" value="Genomic_DNA"/>
</dbReference>
<dbReference type="Pfam" id="PF02321">
    <property type="entry name" value="OEP"/>
    <property type="match status" value="2"/>
</dbReference>
<protein>
    <submittedName>
        <fullName evidence="3">TolC family protein</fullName>
    </submittedName>
</protein>
<comment type="caution">
    <text evidence="3">The sequence shown here is derived from an EMBL/GenBank/DDBJ whole genome shotgun (WGS) entry which is preliminary data.</text>
</comment>
<dbReference type="Proteomes" id="UP001236663">
    <property type="component" value="Unassembled WGS sequence"/>
</dbReference>
<proteinExistence type="inferred from homology"/>
<gene>
    <name evidence="3" type="ORF">QWZ15_15760</name>
</gene>
<sequence length="489" mass="55069">MPQFKYTLLSRYRVLFAMLGLSLFSCKVPLHTATEHNRPPEYYPGTAASTADSSNLALIQWDLFFTDPQLKGLINKGLENNQDVAKTLSQLRIARAAMSRAKLGQLPEVNLQTGAEIRKFGDYTMDGVGNDDTNRSPTVPEDKRIPVPYSDFLVGASFSWELDIWGKLNMKKKQAQARYMASEEMANLTKTWLIAEIASTYYLIVGLDEEIETLISNISFQEQAFELGKSLKNSGQESQLSIDQFEALMLNSKGLLIRKRRELRQAELNLAYLTGNYPESIPRQSLSEVDIFPEVLKLGLPSDLLRMRPDIRAAEQTLKANNLEVGIARTAFFPTFNLYGMAGFNAFDFSKLFLNPASMAHQLGGGLLAPVFNRNRIKAAYESARARQKIALYDYEQTVLNGYLEVLALVNNYTTYQEELELKTNEVLVQRRSVDNANTMFKVGYADYLDVINSQSNALSSELDYINLKVQQLQSIASLYRALGGGWQQ</sequence>
<accession>A0ABT8C927</accession>